<accession>A0A9D4UZH7</accession>
<organism evidence="2 3">
    <name type="scientific">Adiantum capillus-veneris</name>
    <name type="common">Maidenhair fern</name>
    <dbReference type="NCBI Taxonomy" id="13818"/>
    <lineage>
        <taxon>Eukaryota</taxon>
        <taxon>Viridiplantae</taxon>
        <taxon>Streptophyta</taxon>
        <taxon>Embryophyta</taxon>
        <taxon>Tracheophyta</taxon>
        <taxon>Polypodiopsida</taxon>
        <taxon>Polypodiidae</taxon>
        <taxon>Polypodiales</taxon>
        <taxon>Pteridineae</taxon>
        <taxon>Pteridaceae</taxon>
        <taxon>Vittarioideae</taxon>
        <taxon>Adiantum</taxon>
    </lineage>
</organism>
<feature type="compositionally biased region" description="Low complexity" evidence="1">
    <location>
        <begin position="81"/>
        <end position="98"/>
    </location>
</feature>
<name>A0A9D4UZH7_ADICA</name>
<evidence type="ECO:0000313" key="3">
    <source>
        <dbReference type="Proteomes" id="UP000886520"/>
    </source>
</evidence>
<gene>
    <name evidence="2" type="ORF">GOP47_0008766</name>
</gene>
<protein>
    <submittedName>
        <fullName evidence="2">Uncharacterized protein</fullName>
    </submittedName>
</protein>
<dbReference type="Proteomes" id="UP000886520">
    <property type="component" value="Chromosome 8"/>
</dbReference>
<reference evidence="2" key="1">
    <citation type="submission" date="2021-01" db="EMBL/GenBank/DDBJ databases">
        <title>Adiantum capillus-veneris genome.</title>
        <authorList>
            <person name="Fang Y."/>
            <person name="Liao Q."/>
        </authorList>
    </citation>
    <scope>NUCLEOTIDE SEQUENCE</scope>
    <source>
        <strain evidence="2">H3</strain>
        <tissue evidence="2">Leaf</tissue>
    </source>
</reference>
<dbReference type="AlphaFoldDB" id="A0A9D4UZH7"/>
<feature type="region of interest" description="Disordered" evidence="1">
    <location>
        <begin position="68"/>
        <end position="98"/>
    </location>
</feature>
<evidence type="ECO:0000313" key="2">
    <source>
        <dbReference type="EMBL" id="KAI5076701.1"/>
    </source>
</evidence>
<sequence>MVLPQPCAHYGFCSAAQRKARDTICAQDGGGRLPFLLLNGLARILEASAFSPSKDVCPRQRLALISPPPCKQEFSQPSPFGSAGDSAHGHASSLVLRM</sequence>
<comment type="caution">
    <text evidence="2">The sequence shown here is derived from an EMBL/GenBank/DDBJ whole genome shotgun (WGS) entry which is preliminary data.</text>
</comment>
<keyword evidence="3" id="KW-1185">Reference proteome</keyword>
<evidence type="ECO:0000256" key="1">
    <source>
        <dbReference type="SAM" id="MobiDB-lite"/>
    </source>
</evidence>
<proteinExistence type="predicted"/>
<dbReference type="EMBL" id="JABFUD020000008">
    <property type="protein sequence ID" value="KAI5076701.1"/>
    <property type="molecule type" value="Genomic_DNA"/>
</dbReference>